<dbReference type="Gene3D" id="1.25.40.10">
    <property type="entry name" value="Tetratricopeptide repeat domain"/>
    <property type="match status" value="1"/>
</dbReference>
<dbReference type="EMBL" id="JACXYZ010000002">
    <property type="protein sequence ID" value="MBD3926112.1"/>
    <property type="molecule type" value="Genomic_DNA"/>
</dbReference>
<dbReference type="InterPro" id="IPR011990">
    <property type="entry name" value="TPR-like_helical_dom_sf"/>
</dbReference>
<keyword evidence="1" id="KW-0805">Transcription regulation</keyword>
<dbReference type="InterPro" id="IPR036388">
    <property type="entry name" value="WH-like_DNA-bd_sf"/>
</dbReference>
<dbReference type="Gene3D" id="3.40.50.300">
    <property type="entry name" value="P-loop containing nucleotide triphosphate hydrolases"/>
    <property type="match status" value="1"/>
</dbReference>
<dbReference type="InterPro" id="IPR041617">
    <property type="entry name" value="TPR_MalT"/>
</dbReference>
<dbReference type="PANTHER" id="PTHR44688:SF16">
    <property type="entry name" value="DNA-BINDING TRANSCRIPTIONAL ACTIVATOR DEVR_DOSR"/>
    <property type="match status" value="1"/>
</dbReference>
<dbReference type="SMART" id="SM00421">
    <property type="entry name" value="HTH_LUXR"/>
    <property type="match status" value="1"/>
</dbReference>
<dbReference type="SUPFAM" id="SSF46894">
    <property type="entry name" value="C-terminal effector domain of the bipartite response regulators"/>
    <property type="match status" value="1"/>
</dbReference>
<dbReference type="InterPro" id="IPR059106">
    <property type="entry name" value="WHD_MalT"/>
</dbReference>
<dbReference type="InterPro" id="IPR016032">
    <property type="entry name" value="Sig_transdc_resp-reg_C-effctor"/>
</dbReference>
<evidence type="ECO:0000256" key="2">
    <source>
        <dbReference type="ARBA" id="ARBA00023125"/>
    </source>
</evidence>
<dbReference type="CDD" id="cd06170">
    <property type="entry name" value="LuxR_C_like"/>
    <property type="match status" value="1"/>
</dbReference>
<keyword evidence="6" id="KW-1185">Reference proteome</keyword>
<dbReference type="Proteomes" id="UP000618818">
    <property type="component" value="Unassembled WGS sequence"/>
</dbReference>
<feature type="domain" description="HTH luxR-type" evidence="4">
    <location>
        <begin position="836"/>
        <end position="901"/>
    </location>
</feature>
<evidence type="ECO:0000313" key="5">
    <source>
        <dbReference type="EMBL" id="MBD3926112.1"/>
    </source>
</evidence>
<dbReference type="InterPro" id="IPR027417">
    <property type="entry name" value="P-loop_NTPase"/>
</dbReference>
<keyword evidence="2" id="KW-0238">DNA-binding</keyword>
<reference evidence="5 6" key="1">
    <citation type="submission" date="2020-09" db="EMBL/GenBank/DDBJ databases">
        <title>novel species in genus Nocardioides.</title>
        <authorList>
            <person name="Zhang G."/>
        </authorList>
    </citation>
    <scope>NUCLEOTIDE SEQUENCE [LARGE SCALE GENOMIC DNA]</scope>
    <source>
        <strain evidence="5 6">KCTC 39551</strain>
    </source>
</reference>
<evidence type="ECO:0000256" key="1">
    <source>
        <dbReference type="ARBA" id="ARBA00023015"/>
    </source>
</evidence>
<keyword evidence="3" id="KW-0804">Transcription</keyword>
<dbReference type="Gene3D" id="1.10.10.10">
    <property type="entry name" value="Winged helix-like DNA-binding domain superfamily/Winged helix DNA-binding domain"/>
    <property type="match status" value="1"/>
</dbReference>
<name>A0ABR8NDA0_9ACTN</name>
<dbReference type="SUPFAM" id="SSF52540">
    <property type="entry name" value="P-loop containing nucleoside triphosphate hydrolases"/>
    <property type="match status" value="1"/>
</dbReference>
<dbReference type="SUPFAM" id="SSF48452">
    <property type="entry name" value="TPR-like"/>
    <property type="match status" value="1"/>
</dbReference>
<organism evidence="5 6">
    <name type="scientific">Nocardioides cavernae</name>
    <dbReference type="NCBI Taxonomy" id="1921566"/>
    <lineage>
        <taxon>Bacteria</taxon>
        <taxon>Bacillati</taxon>
        <taxon>Actinomycetota</taxon>
        <taxon>Actinomycetes</taxon>
        <taxon>Propionibacteriales</taxon>
        <taxon>Nocardioidaceae</taxon>
        <taxon>Nocardioides</taxon>
    </lineage>
</organism>
<proteinExistence type="predicted"/>
<accession>A0ABR8NDA0</accession>
<gene>
    <name evidence="5" type="ORF">IEZ26_15920</name>
</gene>
<dbReference type="InterPro" id="IPR000792">
    <property type="entry name" value="Tscrpt_reg_LuxR_C"/>
</dbReference>
<evidence type="ECO:0000256" key="3">
    <source>
        <dbReference type="ARBA" id="ARBA00023163"/>
    </source>
</evidence>
<evidence type="ECO:0000313" key="6">
    <source>
        <dbReference type="Proteomes" id="UP000618818"/>
    </source>
</evidence>
<evidence type="ECO:0000259" key="4">
    <source>
        <dbReference type="PROSITE" id="PS50043"/>
    </source>
</evidence>
<protein>
    <submittedName>
        <fullName evidence="5">Helix-turn-helix transcriptional regulator</fullName>
    </submittedName>
</protein>
<dbReference type="Pfam" id="PF00196">
    <property type="entry name" value="GerE"/>
    <property type="match status" value="1"/>
</dbReference>
<dbReference type="RefSeq" id="WP_191195949.1">
    <property type="nucleotide sequence ID" value="NZ_JACXYZ010000002.1"/>
</dbReference>
<dbReference type="PANTHER" id="PTHR44688">
    <property type="entry name" value="DNA-BINDING TRANSCRIPTIONAL ACTIVATOR DEVR_DOSR"/>
    <property type="match status" value="1"/>
</dbReference>
<dbReference type="Pfam" id="PF17874">
    <property type="entry name" value="TPR_MalT"/>
    <property type="match status" value="1"/>
</dbReference>
<comment type="caution">
    <text evidence="5">The sequence shown here is derived from an EMBL/GenBank/DDBJ whole genome shotgun (WGS) entry which is preliminary data.</text>
</comment>
<dbReference type="Pfam" id="PF25873">
    <property type="entry name" value="WHD_MalT"/>
    <property type="match status" value="1"/>
</dbReference>
<dbReference type="PROSITE" id="PS50043">
    <property type="entry name" value="HTH_LUXR_2"/>
    <property type="match status" value="1"/>
</dbReference>
<sequence>MVDALVQTKLTLPRPRPGLVARARLTEELQRAQHAALVLVSAPAGFGKTTLLASTYGDAASVAWVSLDRRDGDASRFWTYVLHALDAVSSGSAAAALNLLESAGGTLTDVIGSLVNELSVRAEDVTLVLDDYHLADTPEVSETVAQLLEHRPPQLRLVLGTRADPALPLSRLRARGELVELRAADLRFSLDEAGDYLNEVHDLGLTESDVETLETRTEGWAAALQLAAVSLRGRDDSSGFIASFAGDDRFVVDFLADEVLDQQPRPLRRFLLDTSVLDRLSGPLCDAVAGPVDGMAGDAVLELLERRNLLLVPLDDHRRWYRYHHLFADVLQARLLAERPDDIPVLHGRASDWYEQAGDVEAAVRHAFAAGDVDRAADLIEVATPGLRRRRAERVLRSWVPAVPSEVLARRPVLASNLVGALMASNVFHGVSDRLDAIESTLASPPVDMVVRDEVEWRRLPAVVATHRSGLALVSGDLEATLRQADIALELAGASDQLTVASASALKGLASWAAGDLVAARDNYRAAARGLAALGYVSDALGCTVTVVDLELALGNLDAAHRAAQDALELAGAPDESGAGVVRGTADMWVALARVAWERGETSEAAEDLRRAGDLGDEAGLPQQPYRWRVAMVTLRERIGDHEAADTLLAEAERLFNSDFSPDVRPLPAVRARLQIRHGDLSAARRWAAMAGIVVDEDLSYLREYEHVTFALLLLAEHERTGDSATLEVAAALLSRLRDSAAEGSRTATVVETSILLASAADAAGHDEEALSWLTDASALAQAVGWVRPFLDAAPRIQGLMAMMPDGSAFADAVAAASREAGSVAAREASEDPGGGETLVVPLSARELDVLRLLGSDLDGPAIARHLNVSLPTVRTHTQRIYMKLGVNNRRAAVRRAHQLRL</sequence>